<dbReference type="EMBL" id="KV878582">
    <property type="protein sequence ID" value="OJJ63676.1"/>
    <property type="molecule type" value="Genomic_DNA"/>
</dbReference>
<reference evidence="3" key="1">
    <citation type="journal article" date="2017" name="Genome Biol.">
        <title>Comparative genomics reveals high biological diversity and specific adaptations in the industrially and medically important fungal genus Aspergillus.</title>
        <authorList>
            <person name="de Vries R.P."/>
            <person name="Riley R."/>
            <person name="Wiebenga A."/>
            <person name="Aguilar-Osorio G."/>
            <person name="Amillis S."/>
            <person name="Uchima C.A."/>
            <person name="Anderluh G."/>
            <person name="Asadollahi M."/>
            <person name="Askin M."/>
            <person name="Barry K."/>
            <person name="Battaglia E."/>
            <person name="Bayram O."/>
            <person name="Benocci T."/>
            <person name="Braus-Stromeyer S.A."/>
            <person name="Caldana C."/>
            <person name="Canovas D."/>
            <person name="Cerqueira G.C."/>
            <person name="Chen F."/>
            <person name="Chen W."/>
            <person name="Choi C."/>
            <person name="Clum A."/>
            <person name="Dos Santos R.A."/>
            <person name="Damasio A.R."/>
            <person name="Diallinas G."/>
            <person name="Emri T."/>
            <person name="Fekete E."/>
            <person name="Flipphi M."/>
            <person name="Freyberg S."/>
            <person name="Gallo A."/>
            <person name="Gournas C."/>
            <person name="Habgood R."/>
            <person name="Hainaut M."/>
            <person name="Harispe M.L."/>
            <person name="Henrissat B."/>
            <person name="Hilden K.S."/>
            <person name="Hope R."/>
            <person name="Hossain A."/>
            <person name="Karabika E."/>
            <person name="Karaffa L."/>
            <person name="Karanyi Z."/>
            <person name="Krasevec N."/>
            <person name="Kuo A."/>
            <person name="Kusch H."/>
            <person name="LaButti K."/>
            <person name="Lagendijk E.L."/>
            <person name="Lapidus A."/>
            <person name="Levasseur A."/>
            <person name="Lindquist E."/>
            <person name="Lipzen A."/>
            <person name="Logrieco A.F."/>
            <person name="MacCabe A."/>
            <person name="Maekelae M.R."/>
            <person name="Malavazi I."/>
            <person name="Melin P."/>
            <person name="Meyer V."/>
            <person name="Mielnichuk N."/>
            <person name="Miskei M."/>
            <person name="Molnar A.P."/>
            <person name="Mule G."/>
            <person name="Ngan C.Y."/>
            <person name="Orejas M."/>
            <person name="Orosz E."/>
            <person name="Ouedraogo J.P."/>
            <person name="Overkamp K.M."/>
            <person name="Park H.-S."/>
            <person name="Perrone G."/>
            <person name="Piumi F."/>
            <person name="Punt P.J."/>
            <person name="Ram A.F."/>
            <person name="Ramon A."/>
            <person name="Rauscher S."/>
            <person name="Record E."/>
            <person name="Riano-Pachon D.M."/>
            <person name="Robert V."/>
            <person name="Roehrig J."/>
            <person name="Ruller R."/>
            <person name="Salamov A."/>
            <person name="Salih N.S."/>
            <person name="Samson R.A."/>
            <person name="Sandor E."/>
            <person name="Sanguinetti M."/>
            <person name="Schuetze T."/>
            <person name="Sepcic K."/>
            <person name="Shelest E."/>
            <person name="Sherlock G."/>
            <person name="Sophianopoulou V."/>
            <person name="Squina F.M."/>
            <person name="Sun H."/>
            <person name="Susca A."/>
            <person name="Todd R.B."/>
            <person name="Tsang A."/>
            <person name="Unkles S.E."/>
            <person name="van de Wiele N."/>
            <person name="van Rossen-Uffink D."/>
            <person name="Oliveira J.V."/>
            <person name="Vesth T.C."/>
            <person name="Visser J."/>
            <person name="Yu J.-H."/>
            <person name="Zhou M."/>
            <person name="Andersen M.R."/>
            <person name="Archer D.B."/>
            <person name="Baker S.E."/>
            <person name="Benoit I."/>
            <person name="Brakhage A.A."/>
            <person name="Braus G.H."/>
            <person name="Fischer R."/>
            <person name="Frisvad J.C."/>
            <person name="Goldman G.H."/>
            <person name="Houbraken J."/>
            <person name="Oakley B."/>
            <person name="Pocsi I."/>
            <person name="Scazzocchio C."/>
            <person name="Seiboth B."/>
            <person name="vanKuyk P.A."/>
            <person name="Wortman J."/>
            <person name="Dyer P.S."/>
            <person name="Grigoriev I.V."/>
        </authorList>
    </citation>
    <scope>NUCLEOTIDE SEQUENCE [LARGE SCALE GENOMIC DNA]</scope>
    <source>
        <strain evidence="3">CBS 593.65</strain>
    </source>
</reference>
<sequence length="84" mass="9321">MKLLSLCSLTALADAHRTFWLLLGDSPPPPPARPGRIEGLSLIDITTRPVTTHRELIPRLPRARVTTMTVFALCTLMFSHSLTE</sequence>
<organism evidence="2 3">
    <name type="scientific">Aspergillus sydowii CBS 593.65</name>
    <dbReference type="NCBI Taxonomy" id="1036612"/>
    <lineage>
        <taxon>Eukaryota</taxon>
        <taxon>Fungi</taxon>
        <taxon>Dikarya</taxon>
        <taxon>Ascomycota</taxon>
        <taxon>Pezizomycotina</taxon>
        <taxon>Eurotiomycetes</taxon>
        <taxon>Eurotiomycetidae</taxon>
        <taxon>Eurotiales</taxon>
        <taxon>Aspergillaceae</taxon>
        <taxon>Aspergillus</taxon>
        <taxon>Aspergillus subgen. Nidulantes</taxon>
    </lineage>
</organism>
<protein>
    <recommendedName>
        <fullName evidence="4">Secreted protein</fullName>
    </recommendedName>
</protein>
<keyword evidence="3" id="KW-1185">Reference proteome</keyword>
<accession>A0A1L9TW80</accession>
<proteinExistence type="predicted"/>
<dbReference type="Proteomes" id="UP000184356">
    <property type="component" value="Unassembled WGS sequence"/>
</dbReference>
<dbReference type="VEuPathDB" id="FungiDB:ASPSYDRAFT_38289"/>
<gene>
    <name evidence="2" type="ORF">ASPSYDRAFT_38289</name>
</gene>
<feature type="signal peptide" evidence="1">
    <location>
        <begin position="1"/>
        <end position="15"/>
    </location>
</feature>
<evidence type="ECO:0000256" key="1">
    <source>
        <dbReference type="SAM" id="SignalP"/>
    </source>
</evidence>
<dbReference type="RefSeq" id="XP_040707482.1">
    <property type="nucleotide sequence ID" value="XM_040845689.1"/>
</dbReference>
<feature type="chain" id="PRO_5013064091" description="Secreted protein" evidence="1">
    <location>
        <begin position="16"/>
        <end position="84"/>
    </location>
</feature>
<dbReference type="GeneID" id="63761762"/>
<evidence type="ECO:0008006" key="4">
    <source>
        <dbReference type="Google" id="ProtNLM"/>
    </source>
</evidence>
<evidence type="ECO:0000313" key="3">
    <source>
        <dbReference type="Proteomes" id="UP000184356"/>
    </source>
</evidence>
<evidence type="ECO:0000313" key="2">
    <source>
        <dbReference type="EMBL" id="OJJ63676.1"/>
    </source>
</evidence>
<dbReference type="AlphaFoldDB" id="A0A1L9TW80"/>
<keyword evidence="1" id="KW-0732">Signal</keyword>
<name>A0A1L9TW80_9EURO</name>